<comment type="caution">
    <text evidence="2">The sequence shown here is derived from an EMBL/GenBank/DDBJ whole genome shotgun (WGS) entry which is preliminary data.</text>
</comment>
<reference evidence="2" key="1">
    <citation type="submission" date="2022-09" db="EMBL/GenBank/DDBJ databases">
        <title>Enrichment on poylsaccharides allowed isolation of novel metabolic and taxonomic groups of Haloarchaea.</title>
        <authorList>
            <person name="Sorokin D.Y."/>
            <person name="Elcheninov A.G."/>
            <person name="Khizhniak T.V."/>
            <person name="Kolganova T.V."/>
            <person name="Kublanov I.V."/>
        </authorList>
    </citation>
    <scope>NUCLEOTIDE SEQUENCE</scope>
    <source>
        <strain evidence="2">AArc-xg1-1</strain>
    </source>
</reference>
<dbReference type="AlphaFoldDB" id="A0AAP2YVV1"/>
<proteinExistence type="predicted"/>
<dbReference type="EMBL" id="JAOPKA010000001">
    <property type="protein sequence ID" value="MCU4740457.1"/>
    <property type="molecule type" value="Genomic_DNA"/>
</dbReference>
<organism evidence="2 3">
    <name type="scientific">Natronoglomus mannanivorans</name>
    <dbReference type="NCBI Taxonomy" id="2979990"/>
    <lineage>
        <taxon>Archaea</taxon>
        <taxon>Methanobacteriati</taxon>
        <taxon>Methanobacteriota</taxon>
        <taxon>Stenosarchaea group</taxon>
        <taxon>Halobacteria</taxon>
        <taxon>Halobacteriales</taxon>
        <taxon>Natrialbaceae</taxon>
        <taxon>Natronoglomus</taxon>
    </lineage>
</organism>
<dbReference type="Pfam" id="PF18545">
    <property type="entry name" value="HalOD1"/>
    <property type="match status" value="1"/>
</dbReference>
<evidence type="ECO:0000313" key="2">
    <source>
        <dbReference type="EMBL" id="MCU4740457.1"/>
    </source>
</evidence>
<name>A0AAP2YVV1_9EURY</name>
<sequence length="98" mass="10891">MDDAISTRSDTLFEEKPSLTVIDRVAELEGEDPVDLTPPLYDTIDPEALDSLFQSSRFERAETVETVQFTYLGYDVRVQSGGEVIVADTDSARARSTE</sequence>
<protein>
    <recommendedName>
        <fullName evidence="1">Halobacterial output domain-containing protein</fullName>
    </recommendedName>
</protein>
<dbReference type="Proteomes" id="UP001321018">
    <property type="component" value="Unassembled WGS sequence"/>
</dbReference>
<dbReference type="InterPro" id="IPR040624">
    <property type="entry name" value="HalOD1"/>
</dbReference>
<accession>A0AAP2YVV1</accession>
<evidence type="ECO:0000313" key="3">
    <source>
        <dbReference type="Proteomes" id="UP001321018"/>
    </source>
</evidence>
<feature type="domain" description="Halobacterial output" evidence="1">
    <location>
        <begin position="14"/>
        <end position="87"/>
    </location>
</feature>
<dbReference type="RefSeq" id="WP_338002287.1">
    <property type="nucleotide sequence ID" value="NZ_JAOPKA010000001.1"/>
</dbReference>
<evidence type="ECO:0000259" key="1">
    <source>
        <dbReference type="Pfam" id="PF18545"/>
    </source>
</evidence>
<gene>
    <name evidence="2" type="ORF">OB960_03480</name>
</gene>